<organism evidence="17 18">
    <name type="scientific">Neotamlana nanhaiensis</name>
    <dbReference type="NCBI Taxonomy" id="1382798"/>
    <lineage>
        <taxon>Bacteria</taxon>
        <taxon>Pseudomonadati</taxon>
        <taxon>Bacteroidota</taxon>
        <taxon>Flavobacteriia</taxon>
        <taxon>Flavobacteriales</taxon>
        <taxon>Flavobacteriaceae</taxon>
        <taxon>Neotamlana</taxon>
    </lineage>
</organism>
<dbReference type="Proteomes" id="UP000032361">
    <property type="component" value="Unassembled WGS sequence"/>
</dbReference>
<keyword evidence="7" id="KW-0067">ATP-binding</keyword>
<protein>
    <recommendedName>
        <fullName evidence="2">histidine kinase</fullName>
        <ecNumber evidence="2">2.7.13.3</ecNumber>
    </recommendedName>
</protein>
<dbReference type="SMART" id="SM00342">
    <property type="entry name" value="HTH_ARAC"/>
    <property type="match status" value="1"/>
</dbReference>
<keyword evidence="6" id="KW-0418">Kinase</keyword>
<dbReference type="FunFam" id="3.30.565.10:FF:000037">
    <property type="entry name" value="Hybrid sensor histidine kinase/response regulator"/>
    <property type="match status" value="1"/>
</dbReference>
<dbReference type="Pfam" id="PF02518">
    <property type="entry name" value="HATPase_c"/>
    <property type="match status" value="1"/>
</dbReference>
<reference evidence="17 18" key="1">
    <citation type="journal article" date="2015" name="Antonie Van Leeuwenhoek">
        <title>Tamlana nanhaiensis sp. nov., isolated from surface seawater collected from the South China Sea.</title>
        <authorList>
            <person name="Liu X."/>
            <person name="Lai Q."/>
            <person name="Du Y."/>
            <person name="Li G."/>
            <person name="Sun F."/>
            <person name="Shao Z."/>
        </authorList>
    </citation>
    <scope>NUCLEOTIDE SEQUENCE [LARGE SCALE GENOMIC DNA]</scope>
    <source>
        <strain evidence="17 18">FHC16</strain>
    </source>
</reference>
<comment type="catalytic activity">
    <reaction evidence="1">
        <text>ATP + protein L-histidine = ADP + protein N-phospho-L-histidine.</text>
        <dbReference type="EC" id="2.7.13.3"/>
    </reaction>
</comment>
<evidence type="ECO:0000256" key="10">
    <source>
        <dbReference type="ARBA" id="ARBA00023125"/>
    </source>
</evidence>
<dbReference type="GO" id="GO:0000155">
    <property type="term" value="F:phosphorelay sensor kinase activity"/>
    <property type="evidence" value="ECO:0007669"/>
    <property type="project" value="InterPro"/>
</dbReference>
<evidence type="ECO:0000313" key="17">
    <source>
        <dbReference type="EMBL" id="KJD34696.1"/>
    </source>
</evidence>
<feature type="modified residue" description="4-aspartylphosphate" evidence="12">
    <location>
        <position position="1167"/>
    </location>
</feature>
<keyword evidence="18" id="KW-1185">Reference proteome</keyword>
<comment type="caution">
    <text evidence="17">The sequence shown here is derived from an EMBL/GenBank/DDBJ whole genome shotgun (WGS) entry which is preliminary data.</text>
</comment>
<evidence type="ECO:0000256" key="1">
    <source>
        <dbReference type="ARBA" id="ARBA00000085"/>
    </source>
</evidence>
<evidence type="ECO:0000256" key="9">
    <source>
        <dbReference type="ARBA" id="ARBA00023015"/>
    </source>
</evidence>
<dbReference type="InterPro" id="IPR011123">
    <property type="entry name" value="Y_Y_Y"/>
</dbReference>
<dbReference type="Gene3D" id="3.30.565.10">
    <property type="entry name" value="Histidine kinase-like ATPase, C-terminal domain"/>
    <property type="match status" value="1"/>
</dbReference>
<dbReference type="STRING" id="1382798.PK35_02750"/>
<feature type="domain" description="HTH araC/xylS-type" evidence="14">
    <location>
        <begin position="1268"/>
        <end position="1367"/>
    </location>
</feature>
<dbReference type="SMART" id="SM00387">
    <property type="entry name" value="HATPase_c"/>
    <property type="match status" value="1"/>
</dbReference>
<evidence type="ECO:0000259" key="15">
    <source>
        <dbReference type="PROSITE" id="PS50109"/>
    </source>
</evidence>
<dbReference type="Pfam" id="PF12833">
    <property type="entry name" value="HTH_18"/>
    <property type="match status" value="1"/>
</dbReference>
<dbReference type="Pfam" id="PF00512">
    <property type="entry name" value="HisKA"/>
    <property type="match status" value="1"/>
</dbReference>
<keyword evidence="8" id="KW-0902">Two-component regulatory system</keyword>
<dbReference type="InterPro" id="IPR003594">
    <property type="entry name" value="HATPase_dom"/>
</dbReference>
<dbReference type="InterPro" id="IPR005467">
    <property type="entry name" value="His_kinase_dom"/>
</dbReference>
<dbReference type="Gene3D" id="1.10.10.60">
    <property type="entry name" value="Homeodomain-like"/>
    <property type="match status" value="1"/>
</dbReference>
<keyword evidence="13" id="KW-0732">Signal</keyword>
<dbReference type="SUPFAM" id="SSF63829">
    <property type="entry name" value="Calcium-dependent phosphotriesterase"/>
    <property type="match status" value="3"/>
</dbReference>
<evidence type="ECO:0000256" key="7">
    <source>
        <dbReference type="ARBA" id="ARBA00022840"/>
    </source>
</evidence>
<dbReference type="InterPro" id="IPR036097">
    <property type="entry name" value="HisK_dim/P_sf"/>
</dbReference>
<dbReference type="OrthoDB" id="1522078at2"/>
<evidence type="ECO:0000259" key="14">
    <source>
        <dbReference type="PROSITE" id="PS01124"/>
    </source>
</evidence>
<accession>A0A0D7W6B7</accession>
<dbReference type="Gene3D" id="2.130.10.10">
    <property type="entry name" value="YVTN repeat-like/Quinoprotein amine dehydrogenase"/>
    <property type="match status" value="2"/>
</dbReference>
<dbReference type="PRINTS" id="PR00344">
    <property type="entry name" value="BCTRLSENSOR"/>
</dbReference>
<dbReference type="InterPro" id="IPR015943">
    <property type="entry name" value="WD40/YVTN_repeat-like_dom_sf"/>
</dbReference>
<dbReference type="Pfam" id="PF00072">
    <property type="entry name" value="Response_reg"/>
    <property type="match status" value="1"/>
</dbReference>
<dbReference type="InterPro" id="IPR001789">
    <property type="entry name" value="Sig_transdc_resp-reg_receiver"/>
</dbReference>
<evidence type="ECO:0000256" key="8">
    <source>
        <dbReference type="ARBA" id="ARBA00023012"/>
    </source>
</evidence>
<feature type="domain" description="Response regulatory" evidence="16">
    <location>
        <begin position="1119"/>
        <end position="1234"/>
    </location>
</feature>
<dbReference type="PROSITE" id="PS50109">
    <property type="entry name" value="HIS_KIN"/>
    <property type="match status" value="1"/>
</dbReference>
<dbReference type="InterPro" id="IPR036890">
    <property type="entry name" value="HATPase_C_sf"/>
</dbReference>
<dbReference type="InterPro" id="IPR013783">
    <property type="entry name" value="Ig-like_fold"/>
</dbReference>
<evidence type="ECO:0000256" key="2">
    <source>
        <dbReference type="ARBA" id="ARBA00012438"/>
    </source>
</evidence>
<dbReference type="SUPFAM" id="SSF46689">
    <property type="entry name" value="Homeodomain-like"/>
    <property type="match status" value="1"/>
</dbReference>
<keyword evidence="10" id="KW-0238">DNA-binding</keyword>
<sequence>MILSTGIKKVWFLVCFACVSLLGAQNKSSQHRAVEDELTFYLLDVELGLSNNGINSIEQDSLGFIWVGTPEGLNRYDGTQFKVFKKGNTPNKYQLNDNFIHKIQLVDKHQLYIATNEGLNIYDFKQETFQFLNTSNGLLGSNNVSSFSKSTSNLILGVYNYGVQVSYNQGDTNLFEHSPNNPETLSSNQVLSVLHQNDSVVWVGTEKHGLNKINLNTKKVNRVPIQNHLNLRINQLYTDKQNNLWIGSNEGVHVFTTHGDTLNIKKSNTEGVGLSDNNVLCFEEDNNNQMWIGTRNGGLNILNTSSFLNSNTIKTQWYLPQDDGSSVFNRTVLALKLDWDNNMWIGTSTGLNYVNPNGEPIKLLRKNSSKKESIGHDRVGALTESFNQNIWIGTDGAGLDLLNPKTGTIKHFVHHANDAKSLSNDYIISLLEDSKNRLWVGTYQGGLNKMDIKTGRCKHYLQGDITEGSDVRVIFEDAKGTIWVGTNRGGLYKYNESTDTFSFVNVLGKIDVRDISEDDKGYFWMATYGNGILKYNPTTNETFFYNTSNISTFKTNLIYSILALSSGNVLAGTLNEGLLLLNPVQNTVKAFTEADGLSNNTVCSMVLEDATSIWLGTHRGISNFDPSSNTIYNLNTYTNIQQGKFNIGSSLITNSGVLYFGGDKGLNVFNPEKLKIEAEKHPIVIEKLEVLNKEVQVNESFNDNVILNNSIQFQDHIALDYHQTFFSLDYVSLKYPFVKNTKYAYKIDGYQDQWVDTDGTGKVNLINMPHGKYVLNVKAKFGSGDEIIKKLNITVNPPFWKTLWAYLIYLVVSSLLLYAILKYLAERITLLNSLSFEKKQRQLEHNFNEERIRFFTSFSHELKTPLTLILAPLEDLLSEITLLKHKKSLQLIQKNANQLLQSINRLLEFRKSNLGLSKLRIENHNLTELLEQWVNNYFPLAKKRGITLSFKLPDENFYAWFDLEKMHIIVNNLLSNAFKYTPDNGKIKLSLDYNENAFTIKVKDTGYGISESDLELIFERYYQSPSTNSKNGLGIGLALSKNFTELHMGTINIKSELKKGSTFLVTIPRDKSLFNNVIIDGENTKQARLDTLEKTELIADVEPNKPTNPNLNLNDKKQLILLVDDNPDILSYLDTLLDGQHDLIYANDGEEGVQKAMQYIPDLIISDVMMPKMNGLELCNKLKENIETTHIPIILLTAKGNTESIEEGYMYGADDYITKPFSGKILQARIQNILENRTQLRNYFLNKNSAITPITNNGLIQQEKEFLIKLEAVILEYLDLEKVDVKLVSTQMGMSRTSLFRKLKAITGLNINQYIRKVKIDKAAELIRSGNYTIAQASYEVGFKNVKYFRKLFKEQFNYLPSKLSKNKTV</sequence>
<dbReference type="Pfam" id="PF07495">
    <property type="entry name" value="Y_Y_Y"/>
    <property type="match status" value="1"/>
</dbReference>
<name>A0A0D7W6B7_9FLAO</name>
<dbReference type="SUPFAM" id="SSF52172">
    <property type="entry name" value="CheY-like"/>
    <property type="match status" value="1"/>
</dbReference>
<dbReference type="InterPro" id="IPR018060">
    <property type="entry name" value="HTH_AraC"/>
</dbReference>
<dbReference type="PANTHER" id="PTHR43547:SF2">
    <property type="entry name" value="HYBRID SIGNAL TRANSDUCTION HISTIDINE KINASE C"/>
    <property type="match status" value="1"/>
</dbReference>
<dbReference type="SMART" id="SM00388">
    <property type="entry name" value="HisKA"/>
    <property type="match status" value="1"/>
</dbReference>
<evidence type="ECO:0000259" key="16">
    <source>
        <dbReference type="PROSITE" id="PS50110"/>
    </source>
</evidence>
<evidence type="ECO:0000256" key="5">
    <source>
        <dbReference type="ARBA" id="ARBA00022741"/>
    </source>
</evidence>
<evidence type="ECO:0000256" key="12">
    <source>
        <dbReference type="PROSITE-ProRule" id="PRU00169"/>
    </source>
</evidence>
<dbReference type="PATRIC" id="fig|1382798.3.peg.557"/>
<feature type="domain" description="Histidine kinase" evidence="15">
    <location>
        <begin position="857"/>
        <end position="1071"/>
    </location>
</feature>
<dbReference type="Gene3D" id="3.40.50.2300">
    <property type="match status" value="1"/>
</dbReference>
<dbReference type="Gene3D" id="1.10.287.130">
    <property type="match status" value="1"/>
</dbReference>
<dbReference type="InterPro" id="IPR011047">
    <property type="entry name" value="Quinoprotein_ADH-like_sf"/>
</dbReference>
<dbReference type="InterPro" id="IPR018062">
    <property type="entry name" value="HTH_AraC-typ_CS"/>
</dbReference>
<dbReference type="InterPro" id="IPR011110">
    <property type="entry name" value="Reg_prop"/>
</dbReference>
<gene>
    <name evidence="17" type="ORF">PK35_02750</name>
</gene>
<evidence type="ECO:0000256" key="3">
    <source>
        <dbReference type="ARBA" id="ARBA00022553"/>
    </source>
</evidence>
<dbReference type="PROSITE" id="PS00041">
    <property type="entry name" value="HTH_ARAC_FAMILY_1"/>
    <property type="match status" value="1"/>
</dbReference>
<dbReference type="PROSITE" id="PS50110">
    <property type="entry name" value="RESPONSE_REGULATORY"/>
    <property type="match status" value="1"/>
</dbReference>
<dbReference type="SUPFAM" id="SSF47384">
    <property type="entry name" value="Homodimeric domain of signal transducing histidine kinase"/>
    <property type="match status" value="1"/>
</dbReference>
<dbReference type="EC" id="2.7.13.3" evidence="2"/>
<feature type="signal peptide" evidence="13">
    <location>
        <begin position="1"/>
        <end position="24"/>
    </location>
</feature>
<dbReference type="CDD" id="cd00082">
    <property type="entry name" value="HisKA"/>
    <property type="match status" value="1"/>
</dbReference>
<keyword evidence="9" id="KW-0805">Transcription regulation</keyword>
<evidence type="ECO:0000256" key="13">
    <source>
        <dbReference type="SAM" id="SignalP"/>
    </source>
</evidence>
<dbReference type="SUPFAM" id="SSF50998">
    <property type="entry name" value="Quinoprotein alcohol dehydrogenase-like"/>
    <property type="match status" value="1"/>
</dbReference>
<dbReference type="PANTHER" id="PTHR43547">
    <property type="entry name" value="TWO-COMPONENT HISTIDINE KINASE"/>
    <property type="match status" value="1"/>
</dbReference>
<dbReference type="EMBL" id="JTDV01000001">
    <property type="protein sequence ID" value="KJD34696.1"/>
    <property type="molecule type" value="Genomic_DNA"/>
</dbReference>
<dbReference type="InterPro" id="IPR009057">
    <property type="entry name" value="Homeodomain-like_sf"/>
</dbReference>
<keyword evidence="5" id="KW-0547">Nucleotide-binding</keyword>
<dbReference type="Gene3D" id="2.60.40.10">
    <property type="entry name" value="Immunoglobulins"/>
    <property type="match status" value="1"/>
</dbReference>
<evidence type="ECO:0000256" key="6">
    <source>
        <dbReference type="ARBA" id="ARBA00022777"/>
    </source>
</evidence>
<evidence type="ECO:0000256" key="4">
    <source>
        <dbReference type="ARBA" id="ARBA00022679"/>
    </source>
</evidence>
<dbReference type="GO" id="GO:0005524">
    <property type="term" value="F:ATP binding"/>
    <property type="evidence" value="ECO:0007669"/>
    <property type="project" value="UniProtKB-KW"/>
</dbReference>
<dbReference type="GO" id="GO:0003700">
    <property type="term" value="F:DNA-binding transcription factor activity"/>
    <property type="evidence" value="ECO:0007669"/>
    <property type="project" value="InterPro"/>
</dbReference>
<proteinExistence type="predicted"/>
<dbReference type="InterPro" id="IPR004358">
    <property type="entry name" value="Sig_transdc_His_kin-like_C"/>
</dbReference>
<dbReference type="InterPro" id="IPR011006">
    <property type="entry name" value="CheY-like_superfamily"/>
</dbReference>
<feature type="chain" id="PRO_5002325517" description="histidine kinase" evidence="13">
    <location>
        <begin position="25"/>
        <end position="1370"/>
    </location>
</feature>
<evidence type="ECO:0000256" key="11">
    <source>
        <dbReference type="ARBA" id="ARBA00023163"/>
    </source>
</evidence>
<keyword evidence="3 12" id="KW-0597">Phosphoprotein</keyword>
<dbReference type="Pfam" id="PF07494">
    <property type="entry name" value="Reg_prop"/>
    <property type="match status" value="5"/>
</dbReference>
<dbReference type="InterPro" id="IPR003661">
    <property type="entry name" value="HisK_dim/P_dom"/>
</dbReference>
<evidence type="ECO:0000313" key="18">
    <source>
        <dbReference type="Proteomes" id="UP000032361"/>
    </source>
</evidence>
<dbReference type="SMART" id="SM00448">
    <property type="entry name" value="REC"/>
    <property type="match status" value="1"/>
</dbReference>
<dbReference type="RefSeq" id="WP_044625084.1">
    <property type="nucleotide sequence ID" value="NZ_JTDV01000001.1"/>
</dbReference>
<dbReference type="GO" id="GO:0043565">
    <property type="term" value="F:sequence-specific DNA binding"/>
    <property type="evidence" value="ECO:0007669"/>
    <property type="project" value="InterPro"/>
</dbReference>
<dbReference type="PROSITE" id="PS01124">
    <property type="entry name" value="HTH_ARAC_FAMILY_2"/>
    <property type="match status" value="1"/>
</dbReference>
<dbReference type="SUPFAM" id="SSF55874">
    <property type="entry name" value="ATPase domain of HSP90 chaperone/DNA topoisomerase II/histidine kinase"/>
    <property type="match status" value="1"/>
</dbReference>
<keyword evidence="4" id="KW-0808">Transferase</keyword>
<keyword evidence="11" id="KW-0804">Transcription</keyword>